<dbReference type="STRING" id="485917.Phep_2296"/>
<accession>C6XYL8</accession>
<gene>
    <name evidence="3" type="ordered locus">Phep_2296</name>
</gene>
<feature type="domain" description="DUF5013" evidence="2">
    <location>
        <begin position="236"/>
        <end position="379"/>
    </location>
</feature>
<dbReference type="HOGENOM" id="CLU_033796_0_0_10"/>
<proteinExistence type="predicted"/>
<dbReference type="AlphaFoldDB" id="C6XYL8"/>
<dbReference type="EMBL" id="CP001681">
    <property type="protein sequence ID" value="ACU04500.1"/>
    <property type="molecule type" value="Genomic_DNA"/>
</dbReference>
<reference evidence="3 4" key="1">
    <citation type="journal article" date="2009" name="Stand. Genomic Sci.">
        <title>Complete genome sequence of Pedobacter heparinus type strain (HIM 762-3).</title>
        <authorList>
            <person name="Han C."/>
            <person name="Spring S."/>
            <person name="Lapidus A."/>
            <person name="Del Rio T.G."/>
            <person name="Tice H."/>
            <person name="Copeland A."/>
            <person name="Cheng J.F."/>
            <person name="Lucas S."/>
            <person name="Chen F."/>
            <person name="Nolan M."/>
            <person name="Bruce D."/>
            <person name="Goodwin L."/>
            <person name="Pitluck S."/>
            <person name="Ivanova N."/>
            <person name="Mavromatis K."/>
            <person name="Mikhailova N."/>
            <person name="Pati A."/>
            <person name="Chen A."/>
            <person name="Palaniappan K."/>
            <person name="Land M."/>
            <person name="Hauser L."/>
            <person name="Chang Y.J."/>
            <person name="Jeffries C.C."/>
            <person name="Saunders E."/>
            <person name="Chertkov O."/>
            <person name="Brettin T."/>
            <person name="Goker M."/>
            <person name="Rohde M."/>
            <person name="Bristow J."/>
            <person name="Eisen J.A."/>
            <person name="Markowitz V."/>
            <person name="Hugenholtz P."/>
            <person name="Kyrpides N.C."/>
            <person name="Klenk H.P."/>
            <person name="Detter J.C."/>
        </authorList>
    </citation>
    <scope>NUCLEOTIDE SEQUENCE [LARGE SCALE GENOMIC DNA]</scope>
    <source>
        <strain evidence="4">ATCC 13125 / DSM 2366 / CIP 104194 / JCM 7457 / NBRC 12017 / NCIMB 9290 / NRRL B-14731 / HIM 762-3</strain>
    </source>
</reference>
<dbReference type="Pfam" id="PF16389">
    <property type="entry name" value="DUF4998"/>
    <property type="match status" value="1"/>
</dbReference>
<organism evidence="3 4">
    <name type="scientific">Pedobacter heparinus (strain ATCC 13125 / DSM 2366 / CIP 104194 / JCM 7457 / NBRC 12017 / NCIMB 9290 / NRRL B-14731 / HIM 762-3)</name>
    <dbReference type="NCBI Taxonomy" id="485917"/>
    <lineage>
        <taxon>Bacteria</taxon>
        <taxon>Pseudomonadati</taxon>
        <taxon>Bacteroidota</taxon>
        <taxon>Sphingobacteriia</taxon>
        <taxon>Sphingobacteriales</taxon>
        <taxon>Sphingobacteriaceae</taxon>
        <taxon>Pedobacter</taxon>
    </lineage>
</organism>
<name>C6XYL8_PEDHD</name>
<feature type="chain" id="PRO_5002974588" description="DUF5013 domain-containing protein" evidence="1">
    <location>
        <begin position="22"/>
        <end position="405"/>
    </location>
</feature>
<keyword evidence="4" id="KW-1185">Reference proteome</keyword>
<evidence type="ECO:0000313" key="3">
    <source>
        <dbReference type="EMBL" id="ACU04500.1"/>
    </source>
</evidence>
<sequence length="405" mass="44678">MKHIYKFLLLVFTLVSFFACDKMDSTYEEYVKDGETIYVSKVDSLVIHPGRKRILLTWALGTDPKVKNAKIFWNNGADSLETIIERAPGMNTVEVMVNNLPEGAYTFDLYTFDAKGHKSVKVTGSGNVYGDTYQASIRNRTFKDALITDNVATINWISETQLAYTKLTYTDKFNVTRTITIPPNENQTLIPNFKPRTGFTYSTEYLPELLAIDNFSTGVNVTKNVVFEDVTSAYLKNASQPFTPDLYDGTRWGTLKDWTVNAAAKNQGAPTKIYGGYDNFNGVSFFGLQKVPADPNIANGKVYQTFTLPPGTYEFSWQQGTANGFNNSGTETRLLVAANGATLPDLANINTALASVTFVSKTSAAITFTVPSTRQVSVGVLVNWVTSTQQVIRSAGFKLVDVTAP</sequence>
<evidence type="ECO:0000256" key="1">
    <source>
        <dbReference type="SAM" id="SignalP"/>
    </source>
</evidence>
<dbReference type="KEGG" id="phe:Phep_2296"/>
<evidence type="ECO:0000259" key="2">
    <source>
        <dbReference type="Pfam" id="PF16405"/>
    </source>
</evidence>
<feature type="signal peptide" evidence="1">
    <location>
        <begin position="1"/>
        <end position="21"/>
    </location>
</feature>
<dbReference type="eggNOG" id="ENOG502Z9Q2">
    <property type="taxonomic scope" value="Bacteria"/>
</dbReference>
<dbReference type="Pfam" id="PF16405">
    <property type="entry name" value="DUF5013"/>
    <property type="match status" value="1"/>
</dbReference>
<keyword evidence="1" id="KW-0732">Signal</keyword>
<protein>
    <recommendedName>
        <fullName evidence="2">DUF5013 domain-containing protein</fullName>
    </recommendedName>
</protein>
<dbReference type="PROSITE" id="PS51257">
    <property type="entry name" value="PROKAR_LIPOPROTEIN"/>
    <property type="match status" value="1"/>
</dbReference>
<evidence type="ECO:0000313" key="4">
    <source>
        <dbReference type="Proteomes" id="UP000000852"/>
    </source>
</evidence>
<dbReference type="InterPro" id="IPR032181">
    <property type="entry name" value="DUF5013"/>
</dbReference>
<dbReference type="Proteomes" id="UP000000852">
    <property type="component" value="Chromosome"/>
</dbReference>